<dbReference type="CDD" id="cd00042">
    <property type="entry name" value="CY"/>
    <property type="match status" value="3"/>
</dbReference>
<evidence type="ECO:0000256" key="4">
    <source>
        <dbReference type="ARBA" id="ARBA00023157"/>
    </source>
</evidence>
<dbReference type="GO" id="GO:0004869">
    <property type="term" value="F:cysteine-type endopeptidase inhibitor activity"/>
    <property type="evidence" value="ECO:0007669"/>
    <property type="project" value="UniProtKB-KW"/>
</dbReference>
<evidence type="ECO:0000313" key="9">
    <source>
        <dbReference type="Proteomes" id="UP001652642"/>
    </source>
</evidence>
<feature type="signal peptide" evidence="7">
    <location>
        <begin position="1"/>
        <end position="16"/>
    </location>
</feature>
<dbReference type="Pfam" id="PF00031">
    <property type="entry name" value="Cystatin"/>
    <property type="match status" value="4"/>
</dbReference>
<dbReference type="GO" id="GO:0072562">
    <property type="term" value="C:blood microparticle"/>
    <property type="evidence" value="ECO:0007669"/>
    <property type="project" value="TreeGrafter"/>
</dbReference>
<dbReference type="Proteomes" id="UP001652642">
    <property type="component" value="Chromosome 3"/>
</dbReference>
<protein>
    <submittedName>
        <fullName evidence="10">T-kininogen 1-like</fullName>
    </submittedName>
</protein>
<dbReference type="RefSeq" id="XP_020666222.2">
    <property type="nucleotide sequence ID" value="XM_020810563.2"/>
</dbReference>
<dbReference type="InterPro" id="IPR050735">
    <property type="entry name" value="Kininogen_Fetuin_HRG"/>
</dbReference>
<dbReference type="Gene3D" id="3.10.450.10">
    <property type="match status" value="4"/>
</dbReference>
<dbReference type="PANTHER" id="PTHR13814">
    <property type="entry name" value="FETUIN"/>
    <property type="match status" value="1"/>
</dbReference>
<dbReference type="GeneID" id="110088341"/>
<feature type="region of interest" description="Disordered" evidence="6">
    <location>
        <begin position="493"/>
        <end position="512"/>
    </location>
</feature>
<keyword evidence="3 7" id="KW-0732">Signal</keyword>
<keyword evidence="9" id="KW-1185">Reference proteome</keyword>
<dbReference type="InterPro" id="IPR027358">
    <property type="entry name" value="Kininogen-type_cystatin_dom"/>
</dbReference>
<evidence type="ECO:0000313" key="10">
    <source>
        <dbReference type="RefSeq" id="XP_020666222.2"/>
    </source>
</evidence>
<evidence type="ECO:0000256" key="5">
    <source>
        <dbReference type="ARBA" id="ARBA00023180"/>
    </source>
</evidence>
<reference evidence="10" key="1">
    <citation type="submission" date="2025-08" db="UniProtKB">
        <authorList>
            <consortium name="RefSeq"/>
        </authorList>
    </citation>
    <scope>IDENTIFICATION</scope>
</reference>
<dbReference type="SUPFAM" id="SSF54403">
    <property type="entry name" value="Cystatin/monellin"/>
    <property type="match status" value="4"/>
</dbReference>
<sequence length="556" mass="61930">MELLILLLLSLSGSQAVPLQGEAVGCDDPEVFHAVDLSLKAFNRDLFSHGNLFALNVILETNKTAGPGKTFFVKYSVRETACANRSIPWQNCKFLPPSEGARGKCEIHIDDTTNSTNILGMGCGLVPPPLCVGCPESIPTDSKEVYEQLHAAMERFNRESDEAFYYKAVRVTKATSQVVDGVINRITFSIKKTNCSKAEFDKPNRYCTAIQKSDKGTCTVKVHMDNRKKHHHTDQHCKLPVKLCVGCHKSIRTDSEDVEKVLEATMKKYNSESNDAFHYKVASVTEATAQIVSGVNYQMEFIIKKTNCSKAKFDKPEDSCIAAEEINDYICTVKAYVDLTNTLVDADLKCRPAVCPGCPIPIQTDSEEVKDLLDAAMREYNSEIDENFYYKVDHIIKATSQVVNGVIYRITFIIKKCVTPKFHTLRNICLATHESAQFSAKCVLVAFKEAGMDKFDTQMICADERHEKAMFLGRPPGFTPFRLARMNEEVPATESEHETGVPHLPEPKCPGKPWEPIVTPDVSIEEPDDLGYKYFLPFPGEESTAGSHEIAPTVAL</sequence>
<feature type="domain" description="Cystatin kininogen-type" evidence="8">
    <location>
        <begin position="140"/>
        <end position="242"/>
    </location>
</feature>
<keyword evidence="4" id="KW-1015">Disulfide bond</keyword>
<feature type="chain" id="PRO_5046725282" evidence="7">
    <location>
        <begin position="17"/>
        <end position="556"/>
    </location>
</feature>
<evidence type="ECO:0000256" key="7">
    <source>
        <dbReference type="SAM" id="SignalP"/>
    </source>
</evidence>
<evidence type="ECO:0000256" key="1">
    <source>
        <dbReference type="ARBA" id="ARBA00022690"/>
    </source>
</evidence>
<dbReference type="GO" id="GO:0007204">
    <property type="term" value="P:positive regulation of cytosolic calcium ion concentration"/>
    <property type="evidence" value="ECO:0007669"/>
    <property type="project" value="TreeGrafter"/>
</dbReference>
<evidence type="ECO:0000256" key="2">
    <source>
        <dbReference type="ARBA" id="ARBA00022704"/>
    </source>
</evidence>
<dbReference type="OrthoDB" id="9937817at2759"/>
<dbReference type="InterPro" id="IPR000010">
    <property type="entry name" value="Cystatin_dom"/>
</dbReference>
<dbReference type="GO" id="GO:0030195">
    <property type="term" value="P:negative regulation of blood coagulation"/>
    <property type="evidence" value="ECO:0007669"/>
    <property type="project" value="TreeGrafter"/>
</dbReference>
<dbReference type="SMART" id="SM00043">
    <property type="entry name" value="CY"/>
    <property type="match status" value="4"/>
</dbReference>
<dbReference type="AlphaFoldDB" id="A0A6J0V005"/>
<keyword evidence="2" id="KW-0789">Thiol protease inhibitor</keyword>
<evidence type="ECO:0000256" key="3">
    <source>
        <dbReference type="ARBA" id="ARBA00022729"/>
    </source>
</evidence>
<feature type="domain" description="Cystatin kininogen-type" evidence="8">
    <location>
        <begin position="253"/>
        <end position="356"/>
    </location>
</feature>
<dbReference type="KEGG" id="pvt:110088341"/>
<gene>
    <name evidence="10" type="primary">LOC110088341</name>
</gene>
<proteinExistence type="predicted"/>
<evidence type="ECO:0000256" key="6">
    <source>
        <dbReference type="SAM" id="MobiDB-lite"/>
    </source>
</evidence>
<name>A0A6J0V005_9SAUR</name>
<organism evidence="9 10">
    <name type="scientific">Pogona vitticeps</name>
    <name type="common">central bearded dragon</name>
    <dbReference type="NCBI Taxonomy" id="103695"/>
    <lineage>
        <taxon>Eukaryota</taxon>
        <taxon>Metazoa</taxon>
        <taxon>Chordata</taxon>
        <taxon>Craniata</taxon>
        <taxon>Vertebrata</taxon>
        <taxon>Euteleostomi</taxon>
        <taxon>Lepidosauria</taxon>
        <taxon>Squamata</taxon>
        <taxon>Bifurcata</taxon>
        <taxon>Unidentata</taxon>
        <taxon>Episquamata</taxon>
        <taxon>Toxicofera</taxon>
        <taxon>Iguania</taxon>
        <taxon>Acrodonta</taxon>
        <taxon>Agamidae</taxon>
        <taxon>Amphibolurinae</taxon>
        <taxon>Pogona</taxon>
    </lineage>
</organism>
<dbReference type="PROSITE" id="PS51647">
    <property type="entry name" value="CYSTATIN_KININOGEN"/>
    <property type="match status" value="2"/>
</dbReference>
<dbReference type="InterPro" id="IPR046350">
    <property type="entry name" value="Cystatin_sf"/>
</dbReference>
<keyword evidence="1" id="KW-0646">Protease inhibitor</keyword>
<dbReference type="PANTHER" id="PTHR13814:SF12">
    <property type="entry name" value="KININOGEN-1"/>
    <property type="match status" value="1"/>
</dbReference>
<keyword evidence="5" id="KW-0325">Glycoprotein</keyword>
<accession>A0A6J0V005</accession>
<dbReference type="InParanoid" id="A0A6J0V005"/>
<evidence type="ECO:0000259" key="8">
    <source>
        <dbReference type="PROSITE" id="PS51647"/>
    </source>
</evidence>